<keyword evidence="2" id="KW-1185">Reference proteome</keyword>
<comment type="caution">
    <text evidence="1">The sequence shown here is derived from an EMBL/GenBank/DDBJ whole genome shotgun (WGS) entry which is preliminary data.</text>
</comment>
<dbReference type="Proteomes" id="UP001163603">
    <property type="component" value="Chromosome 13"/>
</dbReference>
<reference evidence="2" key="1">
    <citation type="journal article" date="2023" name="G3 (Bethesda)">
        <title>Genome assembly and association tests identify interacting loci associated with vigor, precocity, and sex in interspecific pistachio rootstocks.</title>
        <authorList>
            <person name="Palmer W."/>
            <person name="Jacygrad E."/>
            <person name="Sagayaradj S."/>
            <person name="Cavanaugh K."/>
            <person name="Han R."/>
            <person name="Bertier L."/>
            <person name="Beede B."/>
            <person name="Kafkas S."/>
            <person name="Golino D."/>
            <person name="Preece J."/>
            <person name="Michelmore R."/>
        </authorList>
    </citation>
    <scope>NUCLEOTIDE SEQUENCE [LARGE SCALE GENOMIC DNA]</scope>
</reference>
<evidence type="ECO:0000313" key="2">
    <source>
        <dbReference type="Proteomes" id="UP001163603"/>
    </source>
</evidence>
<proteinExistence type="predicted"/>
<organism evidence="1 2">
    <name type="scientific">Pistacia integerrima</name>
    <dbReference type="NCBI Taxonomy" id="434235"/>
    <lineage>
        <taxon>Eukaryota</taxon>
        <taxon>Viridiplantae</taxon>
        <taxon>Streptophyta</taxon>
        <taxon>Embryophyta</taxon>
        <taxon>Tracheophyta</taxon>
        <taxon>Spermatophyta</taxon>
        <taxon>Magnoliopsida</taxon>
        <taxon>eudicotyledons</taxon>
        <taxon>Gunneridae</taxon>
        <taxon>Pentapetalae</taxon>
        <taxon>rosids</taxon>
        <taxon>malvids</taxon>
        <taxon>Sapindales</taxon>
        <taxon>Anacardiaceae</taxon>
        <taxon>Pistacia</taxon>
    </lineage>
</organism>
<name>A0ACC0XC09_9ROSI</name>
<dbReference type="EMBL" id="CM047748">
    <property type="protein sequence ID" value="KAJ0014785.1"/>
    <property type="molecule type" value="Genomic_DNA"/>
</dbReference>
<sequence length="429" mass="46089">MSFLRLFFTLFLSVLCLSGIYLTEALAGSGFSFELIHRDSPKSPFYNLKETPFERLRNATRRSFKHANRFDRKSLSNLNAAGDQADIISDGGEYLMNISIGTPPFPILAIADTGSDLIWTQCKPCIFCYMQQAPLFDPQNSYTYKDVSCYSGQCASLESSVCLAWFGHDSCLYSVSYGDGSFSNGKLGTDTITVSSTNGSAVPLPNIVFGCGHNDLGTFDAKATGIVGLGGGDNSLISQMGDSIDGKFSYCLVPIVSSKINFGSNAVVSGSGVVSTPLVAKDPETYYLLTLKAISVGNKTFGTTEGNIVIDSGTTLALMPQEFNSRLVLEVSKSIDAAPVQDPEGTFDLCYIADSNFEPPVITVHFSGADVKLSSLNTFVPVSEKVVCFTFKGVEGSAIYGNLVQANFLIGYDTQKQIVSFKPTDCANE</sequence>
<accession>A0ACC0XC09</accession>
<gene>
    <name evidence="1" type="ORF">Pint_20874</name>
</gene>
<protein>
    <submittedName>
        <fullName evidence="1">Uncharacterized protein</fullName>
    </submittedName>
</protein>
<evidence type="ECO:0000313" key="1">
    <source>
        <dbReference type="EMBL" id="KAJ0014785.1"/>
    </source>
</evidence>